<dbReference type="Pfam" id="PF03235">
    <property type="entry name" value="GmrSD_N"/>
    <property type="match status" value="1"/>
</dbReference>
<dbReference type="PANTHER" id="PTHR37292:SF2">
    <property type="entry name" value="DUF262 DOMAIN-CONTAINING PROTEIN"/>
    <property type="match status" value="1"/>
</dbReference>
<evidence type="ECO:0000259" key="1">
    <source>
        <dbReference type="Pfam" id="PF03235"/>
    </source>
</evidence>
<gene>
    <name evidence="2" type="ORF">OKA04_18440</name>
</gene>
<keyword evidence="3" id="KW-1185">Reference proteome</keyword>
<dbReference type="Proteomes" id="UP001207930">
    <property type="component" value="Unassembled WGS sequence"/>
</dbReference>
<feature type="domain" description="GmrSD restriction endonucleases N-terminal" evidence="1">
    <location>
        <begin position="7"/>
        <end position="261"/>
    </location>
</feature>
<dbReference type="RefSeq" id="WP_264502679.1">
    <property type="nucleotide sequence ID" value="NZ_JAPDDS010000011.1"/>
</dbReference>
<evidence type="ECO:0000313" key="3">
    <source>
        <dbReference type="Proteomes" id="UP001207930"/>
    </source>
</evidence>
<dbReference type="InterPro" id="IPR004919">
    <property type="entry name" value="GmrSD_N"/>
</dbReference>
<organism evidence="2 3">
    <name type="scientific">Luteolibacter flavescens</name>
    <dbReference type="NCBI Taxonomy" id="1859460"/>
    <lineage>
        <taxon>Bacteria</taxon>
        <taxon>Pseudomonadati</taxon>
        <taxon>Verrucomicrobiota</taxon>
        <taxon>Verrucomicrobiia</taxon>
        <taxon>Verrucomicrobiales</taxon>
        <taxon>Verrucomicrobiaceae</taxon>
        <taxon>Luteolibacter</taxon>
    </lineage>
</organism>
<dbReference type="PANTHER" id="PTHR37292">
    <property type="entry name" value="VNG6097C"/>
    <property type="match status" value="1"/>
</dbReference>
<sequence>MSIIGTLNQIKSGEVVLPAIQREFVWTEDQIKGLLDSILRGYPVGIALLWETYEASPYREFIRDYQGGMRPVFKDSAPGQRLQLVLDGQQRLQSLYVAIFGSLDGRQLCFDVLSGRDSDDTSEHKFVFDFAKGDELKEWNGHSKSEMEEPADQREEGFVPYHGVKVSELFAMGPKSREAFIGKLCGDLTLSTEDQMRVRVNLATFDQMLTKDTSVMKLSIIDENLPHDSEERKTYMDVLEIFVRVNTGGTRLNRSDLIFSMLKLNWKESAEELPEFVDRINAGNSLGITTDFVIRCLFAVSDLGARFELDLLRKKSNVEKLRENFESCCQAIEAMVDFVTAHCWVQSSRLMGGSWPLVPLAYYFFRLDRHRIPNSEIAKVRRSFFQLAFSGVLSRWAESRISTLIRQDLKPLADQGANSFPEDRISARVHQWHGHSEIDQHLVWSNVALALHLVQGLNGGAVKHDDNLPEVDHIFPRATLRDEGVEEEMVNHFANFWILARGKNRNKSDKNPSDYFADVPDSEMGRALIPRELLDFAKYGDFIERRSNALVDAIRTKLACPPLANGRAN</sequence>
<evidence type="ECO:0000313" key="2">
    <source>
        <dbReference type="EMBL" id="MCW1886724.1"/>
    </source>
</evidence>
<accession>A0ABT3FTS8</accession>
<dbReference type="EMBL" id="JAPDDS010000011">
    <property type="protein sequence ID" value="MCW1886724.1"/>
    <property type="molecule type" value="Genomic_DNA"/>
</dbReference>
<name>A0ABT3FTS8_9BACT</name>
<proteinExistence type="predicted"/>
<protein>
    <submittedName>
        <fullName evidence="2">DUF262 domain-containing protein</fullName>
    </submittedName>
</protein>
<comment type="caution">
    <text evidence="2">The sequence shown here is derived from an EMBL/GenBank/DDBJ whole genome shotgun (WGS) entry which is preliminary data.</text>
</comment>
<reference evidence="2 3" key="1">
    <citation type="submission" date="2022-10" db="EMBL/GenBank/DDBJ databases">
        <title>Luteolibacter flavescens strain MCCC 1K03193, whole genome shotgun sequencing project.</title>
        <authorList>
            <person name="Zhao G."/>
            <person name="Shen L."/>
        </authorList>
    </citation>
    <scope>NUCLEOTIDE SEQUENCE [LARGE SCALE GENOMIC DNA]</scope>
    <source>
        <strain evidence="2 3">MCCC 1K03193</strain>
    </source>
</reference>